<evidence type="ECO:0000256" key="7">
    <source>
        <dbReference type="HAMAP-Rule" id="MF_00107"/>
    </source>
</evidence>
<keyword evidence="5 7" id="KW-0414">Isoprene biosynthesis</keyword>
<comment type="function">
    <text evidence="7">Involved in the biosynthesis of isopentenyl diphosphate (IPP) and dimethylallyl diphosphate (DMAPP), two major building blocks of isoprenoid compounds. Catalyzes the conversion of 4-diphosphocytidyl-2-C-methyl-D-erythritol 2-phosphate (CDP-ME2P) to 2-C-methyl-D-erythritol 2,4-cyclodiphosphate (ME-CPP) with a corresponding release of cytidine 5-monophosphate (CMP).</text>
</comment>
<dbReference type="PANTHER" id="PTHR43181:SF1">
    <property type="entry name" value="2-C-METHYL-D-ERYTHRITOL 2,4-CYCLODIPHOSPHATE SYNTHASE, CHLOROPLASTIC"/>
    <property type="match status" value="1"/>
</dbReference>
<dbReference type="InterPro" id="IPR036571">
    <property type="entry name" value="MECDP_synthase_sf"/>
</dbReference>
<proteinExistence type="inferred from homology"/>
<dbReference type="AlphaFoldDB" id="A0A4R4ZTQ0"/>
<sequence length="159" mass="16448">MDIRTGLGFDVHPFSSAGASRPLILGGVEFPGECGLVGLSDADVIAHAIGDSLLGPAGLGDMGEVFPESDERCVGADSIELLREIVALVANSGWRPLNVDCVTICERPILSHRRVEMSARLTGVVGAPVTVKGKRAEGLGALGRAEGIACWASTLLAKD</sequence>
<feature type="binding site" evidence="7">
    <location>
        <begin position="66"/>
        <end position="70"/>
    </location>
    <ligand>
        <name>4-CDP-2-C-methyl-D-erythritol 2-phosphate</name>
        <dbReference type="ChEBI" id="CHEBI:57919"/>
    </ligand>
</feature>
<comment type="caution">
    <text evidence="7">Lacks conserved residue(s) required for the propagation of feature annotation.</text>
</comment>
<organism evidence="10 11">
    <name type="scientific">Kribbella antibiotica</name>
    <dbReference type="NCBI Taxonomy" id="190195"/>
    <lineage>
        <taxon>Bacteria</taxon>
        <taxon>Bacillati</taxon>
        <taxon>Actinomycetota</taxon>
        <taxon>Actinomycetes</taxon>
        <taxon>Propionibacteriales</taxon>
        <taxon>Kribbellaceae</taxon>
        <taxon>Kribbella</taxon>
    </lineage>
</organism>
<dbReference type="SUPFAM" id="SSF69765">
    <property type="entry name" value="IpsF-like"/>
    <property type="match status" value="1"/>
</dbReference>
<name>A0A4R4ZTQ0_9ACTN</name>
<gene>
    <name evidence="7 10" type="primary">ispF</name>
    <name evidence="10" type="ORF">E1263_07380</name>
</gene>
<dbReference type="CDD" id="cd00554">
    <property type="entry name" value="MECDP_synthase"/>
    <property type="match status" value="1"/>
</dbReference>
<evidence type="ECO:0000256" key="3">
    <source>
        <dbReference type="ARBA" id="ARBA00012579"/>
    </source>
</evidence>
<dbReference type="UniPathway" id="UPA00056">
    <property type="reaction ID" value="UER00095"/>
</dbReference>
<dbReference type="RefSeq" id="WP_132166414.1">
    <property type="nucleotide sequence ID" value="NZ_SMKX01000014.1"/>
</dbReference>
<feature type="binding site" evidence="7">
    <location>
        <begin position="10"/>
        <end position="12"/>
    </location>
    <ligand>
        <name>4-CDP-2-C-methyl-D-erythritol 2-phosphate</name>
        <dbReference type="ChEBI" id="CHEBI:57919"/>
    </ligand>
</feature>
<evidence type="ECO:0000313" key="11">
    <source>
        <dbReference type="Proteomes" id="UP000295124"/>
    </source>
</evidence>
<dbReference type="EMBL" id="SMKX01000014">
    <property type="protein sequence ID" value="TDD61514.1"/>
    <property type="molecule type" value="Genomic_DNA"/>
</dbReference>
<dbReference type="HAMAP" id="MF_00107">
    <property type="entry name" value="IspF"/>
    <property type="match status" value="1"/>
</dbReference>
<evidence type="ECO:0000256" key="8">
    <source>
        <dbReference type="RuleBase" id="RU004395"/>
    </source>
</evidence>
<dbReference type="NCBIfam" id="TIGR00151">
    <property type="entry name" value="ispF"/>
    <property type="match status" value="1"/>
</dbReference>
<reference evidence="10 11" key="1">
    <citation type="submission" date="2019-03" db="EMBL/GenBank/DDBJ databases">
        <title>Draft genome sequences of novel Actinobacteria.</title>
        <authorList>
            <person name="Sahin N."/>
            <person name="Ay H."/>
            <person name="Saygin H."/>
        </authorList>
    </citation>
    <scope>NUCLEOTIDE SEQUENCE [LARGE SCALE GENOMIC DNA]</scope>
    <source>
        <strain evidence="10 11">JCM 13523</strain>
    </source>
</reference>
<dbReference type="Pfam" id="PF02542">
    <property type="entry name" value="YgbB"/>
    <property type="match status" value="1"/>
</dbReference>
<evidence type="ECO:0000256" key="4">
    <source>
        <dbReference type="ARBA" id="ARBA00022723"/>
    </source>
</evidence>
<feature type="binding site" evidence="7">
    <location>
        <position position="47"/>
    </location>
    <ligand>
        <name>a divalent metal cation</name>
        <dbReference type="ChEBI" id="CHEBI:60240"/>
    </ligand>
</feature>
<evidence type="ECO:0000256" key="5">
    <source>
        <dbReference type="ARBA" id="ARBA00023229"/>
    </source>
</evidence>
<dbReference type="GO" id="GO:0008685">
    <property type="term" value="F:2-C-methyl-D-erythritol 2,4-cyclodiphosphate synthase activity"/>
    <property type="evidence" value="ECO:0007669"/>
    <property type="project" value="UniProtKB-UniRule"/>
</dbReference>
<comment type="catalytic activity">
    <reaction evidence="1 7 8">
        <text>4-CDP-2-C-methyl-D-erythritol 2-phosphate = 2-C-methyl-D-erythritol 2,4-cyclic diphosphate + CMP</text>
        <dbReference type="Rhea" id="RHEA:23864"/>
        <dbReference type="ChEBI" id="CHEBI:57919"/>
        <dbReference type="ChEBI" id="CHEBI:58483"/>
        <dbReference type="ChEBI" id="CHEBI:60377"/>
        <dbReference type="EC" id="4.6.1.12"/>
    </reaction>
</comment>
<evidence type="ECO:0000313" key="10">
    <source>
        <dbReference type="EMBL" id="TDD61514.1"/>
    </source>
</evidence>
<dbReference type="GO" id="GO:0016114">
    <property type="term" value="P:terpenoid biosynthetic process"/>
    <property type="evidence" value="ECO:0007669"/>
    <property type="project" value="InterPro"/>
</dbReference>
<feature type="domain" description="2-C-methyl-D-erythritol 2,4-cyclodiphosphate synthase" evidence="9">
    <location>
        <begin position="3"/>
        <end position="156"/>
    </location>
</feature>
<dbReference type="GO" id="GO:0046872">
    <property type="term" value="F:metal ion binding"/>
    <property type="evidence" value="ECO:0007669"/>
    <property type="project" value="UniProtKB-KW"/>
</dbReference>
<evidence type="ECO:0000256" key="2">
    <source>
        <dbReference type="ARBA" id="ARBA00004709"/>
    </source>
</evidence>
<dbReference type="InterPro" id="IPR003526">
    <property type="entry name" value="MECDP_synthase"/>
</dbReference>
<protein>
    <recommendedName>
        <fullName evidence="3 7">2-C-methyl-D-erythritol 2,4-cyclodiphosphate synthase</fullName>
        <shortName evidence="7">MECDP-synthase</shortName>
        <shortName evidence="7">MECPP-synthase</shortName>
        <shortName evidence="7">MECPS</shortName>
        <ecNumber evidence="3 7">4.6.1.12</ecNumber>
    </recommendedName>
</protein>
<comment type="similarity">
    <text evidence="7 8">Belongs to the IspF family.</text>
</comment>
<evidence type="ECO:0000256" key="1">
    <source>
        <dbReference type="ARBA" id="ARBA00000200"/>
    </source>
</evidence>
<comment type="subunit">
    <text evidence="7">Homotrimer.</text>
</comment>
<dbReference type="PROSITE" id="PS01350">
    <property type="entry name" value="ISPF"/>
    <property type="match status" value="1"/>
</dbReference>
<keyword evidence="4 7" id="KW-0479">Metal-binding</keyword>
<dbReference type="GO" id="GO:0019288">
    <property type="term" value="P:isopentenyl diphosphate biosynthetic process, methylerythritol 4-phosphate pathway"/>
    <property type="evidence" value="ECO:0007669"/>
    <property type="project" value="UniProtKB-UniRule"/>
</dbReference>
<keyword evidence="11" id="KW-1185">Reference proteome</keyword>
<feature type="binding site" evidence="7">
    <location>
        <position position="144"/>
    </location>
    <ligand>
        <name>4-CDP-2-C-methyl-D-erythritol 2-phosphate</name>
        <dbReference type="ChEBI" id="CHEBI:57919"/>
    </ligand>
</feature>
<feature type="binding site" evidence="7">
    <location>
        <position position="10"/>
    </location>
    <ligand>
        <name>a divalent metal cation</name>
        <dbReference type="ChEBI" id="CHEBI:60240"/>
    </ligand>
</feature>
<dbReference type="Gene3D" id="3.30.1330.50">
    <property type="entry name" value="2-C-methyl-D-erythritol 2,4-cyclodiphosphate synthase"/>
    <property type="match status" value="1"/>
</dbReference>
<dbReference type="Proteomes" id="UP000295124">
    <property type="component" value="Unassembled WGS sequence"/>
</dbReference>
<dbReference type="EC" id="4.6.1.12" evidence="3 7"/>
<dbReference type="InterPro" id="IPR020555">
    <property type="entry name" value="MECDP_synthase_CS"/>
</dbReference>
<evidence type="ECO:0000259" key="9">
    <source>
        <dbReference type="Pfam" id="PF02542"/>
    </source>
</evidence>
<comment type="pathway">
    <text evidence="2 7">Isoprenoid biosynthesis; isopentenyl diphosphate biosynthesis via DXP pathway; isopentenyl diphosphate from 1-deoxy-D-xylulose 5-phosphate: step 4/6.</text>
</comment>
<evidence type="ECO:0000256" key="6">
    <source>
        <dbReference type="ARBA" id="ARBA00023239"/>
    </source>
</evidence>
<comment type="cofactor">
    <cofactor evidence="7">
        <name>a divalent metal cation</name>
        <dbReference type="ChEBI" id="CHEBI:60240"/>
    </cofactor>
    <text evidence="7">Binds 1 divalent metal cation per subunit.</text>
</comment>
<dbReference type="PANTHER" id="PTHR43181">
    <property type="entry name" value="2-C-METHYL-D-ERYTHRITOL 2,4-CYCLODIPHOSPHATE SYNTHASE, CHLOROPLASTIC"/>
    <property type="match status" value="1"/>
</dbReference>
<comment type="caution">
    <text evidence="10">The sequence shown here is derived from an EMBL/GenBank/DDBJ whole genome shotgun (WGS) entry which is preliminary data.</text>
</comment>
<dbReference type="OrthoDB" id="9804336at2"/>
<keyword evidence="6 7" id="KW-0456">Lyase</keyword>
<feature type="binding site" evidence="7">
    <location>
        <position position="12"/>
    </location>
    <ligand>
        <name>a divalent metal cation</name>
        <dbReference type="ChEBI" id="CHEBI:60240"/>
    </ligand>
</feature>
<accession>A0A4R4ZTQ0</accession>